<dbReference type="Pfam" id="PF13966">
    <property type="entry name" value="zf-RVT"/>
    <property type="match status" value="1"/>
</dbReference>
<protein>
    <recommendedName>
        <fullName evidence="1">Reverse transcriptase zinc-binding domain-containing protein</fullName>
    </recommendedName>
</protein>
<evidence type="ECO:0000259" key="1">
    <source>
        <dbReference type="Pfam" id="PF13966"/>
    </source>
</evidence>
<dbReference type="GeneID" id="140021349"/>
<dbReference type="Proteomes" id="UP001652660">
    <property type="component" value="Chromosome 11e"/>
</dbReference>
<name>A0ABM4W8V0_COFAR</name>
<feature type="domain" description="Reverse transcriptase zinc-binding" evidence="1">
    <location>
        <begin position="65"/>
        <end position="161"/>
    </location>
</feature>
<dbReference type="InterPro" id="IPR026960">
    <property type="entry name" value="RVT-Znf"/>
</dbReference>
<keyword evidence="2" id="KW-1185">Reference proteome</keyword>
<sequence length="312" mass="37061">MPTSAKPQHCIVNKVEELIQNYRWKRPFLFKLFKKEEAKRIMRIPINLADKEDRHFWTHNGNRKYTVASAYKELVKNDQQREGQQEGTSLRDNKPWKILWNLNLKHKIKMFLWKCLSTALPVNEIIYSRIKTGSPICNCCGEGIETVEHLFFQCRIAKEKWHLAQLHWDGIEDQREEFKKWWSSLTEAKCSSEGMEHITLIANILWQTWKARNDRMFNNVQQHPLKIVQKAQNEWMEYKEAKDQERRMSMLETPRAGEPQIQRKESADTIYLTIAVQQRMGGWDMGIRTVADDDNKQILMVTNSGTKQWLLN</sequence>
<proteinExistence type="predicted"/>
<reference evidence="3" key="1">
    <citation type="submission" date="2025-08" db="UniProtKB">
        <authorList>
            <consortium name="RefSeq"/>
        </authorList>
    </citation>
    <scope>IDENTIFICATION</scope>
    <source>
        <tissue evidence="3">Leaves</tissue>
    </source>
</reference>
<organism evidence="2 3">
    <name type="scientific">Coffea arabica</name>
    <name type="common">Arabian coffee</name>
    <dbReference type="NCBI Taxonomy" id="13443"/>
    <lineage>
        <taxon>Eukaryota</taxon>
        <taxon>Viridiplantae</taxon>
        <taxon>Streptophyta</taxon>
        <taxon>Embryophyta</taxon>
        <taxon>Tracheophyta</taxon>
        <taxon>Spermatophyta</taxon>
        <taxon>Magnoliopsida</taxon>
        <taxon>eudicotyledons</taxon>
        <taxon>Gunneridae</taxon>
        <taxon>Pentapetalae</taxon>
        <taxon>asterids</taxon>
        <taxon>lamiids</taxon>
        <taxon>Gentianales</taxon>
        <taxon>Rubiaceae</taxon>
        <taxon>Ixoroideae</taxon>
        <taxon>Gardenieae complex</taxon>
        <taxon>Bertiereae - Coffeeae clade</taxon>
        <taxon>Coffeeae</taxon>
        <taxon>Coffea</taxon>
    </lineage>
</organism>
<accession>A0ABM4W8V0</accession>
<dbReference type="RefSeq" id="XP_071928207.1">
    <property type="nucleotide sequence ID" value="XM_072072106.1"/>
</dbReference>
<evidence type="ECO:0000313" key="3">
    <source>
        <dbReference type="RefSeq" id="XP_071928207.1"/>
    </source>
</evidence>
<evidence type="ECO:0000313" key="2">
    <source>
        <dbReference type="Proteomes" id="UP001652660"/>
    </source>
</evidence>
<gene>
    <name evidence="3" type="primary">LOC140021349</name>
</gene>